<dbReference type="InterPro" id="IPR019410">
    <property type="entry name" value="Methyltransf_16"/>
</dbReference>
<dbReference type="AlphaFoldDB" id="A0AAN6G8R1"/>
<dbReference type="PANTHER" id="PTHR14614">
    <property type="entry name" value="HEPATOCELLULAR CARCINOMA-ASSOCIATED ANTIGEN"/>
    <property type="match status" value="1"/>
</dbReference>
<sequence>MTDACAAFHPSLGQPGCDVVYHASGLLPLPSGDSESRQVDASFTVSVPPATLPHIFAHRQWRAGMVLADLVASQKHIHHLVQNKTVLELGCGTALPALAAAHPKLGQASFALATDYNEVELVRMLKHNVARNVTEHAMAQDGRPLPRAAGYTWGTSPDDIFDLLPSALLASRRSSIRPTSEATKFDTVLLADTLWDPLSHADLVKSLSLTLSRTQEARVIVVAGLHTGRERIGEFVNKAVRVGLTVVDRGSSEAPGDVHLLWDELHLVSEPELEQQLELQSDEDRARDAWADGVLEFELAQEMDEDVNAATPGAASLPSSSPESTLIIHSTGPRLTGRRRRFVAHETLRPDEARERGGVKLRNRWMTLWTLRWSAAAVQ</sequence>
<evidence type="ECO:0000313" key="3">
    <source>
        <dbReference type="Proteomes" id="UP001176521"/>
    </source>
</evidence>
<comment type="caution">
    <text evidence="2">The sequence shown here is derived from an EMBL/GenBank/DDBJ whole genome shotgun (WGS) entry which is preliminary data.</text>
</comment>
<dbReference type="GO" id="GO:0005737">
    <property type="term" value="C:cytoplasm"/>
    <property type="evidence" value="ECO:0007669"/>
    <property type="project" value="TreeGrafter"/>
</dbReference>
<reference evidence="2" key="1">
    <citation type="journal article" date="2023" name="PhytoFront">
        <title>Draft Genome Resources of Seven Strains of Tilletia horrida, Causal Agent of Kernel Smut of Rice.</title>
        <authorList>
            <person name="Khanal S."/>
            <person name="Antony Babu S."/>
            <person name="Zhou X.G."/>
        </authorList>
    </citation>
    <scope>NUCLEOTIDE SEQUENCE</scope>
    <source>
        <strain evidence="2">TX3</strain>
    </source>
</reference>
<evidence type="ECO:0000313" key="2">
    <source>
        <dbReference type="EMBL" id="KAK0524879.1"/>
    </source>
</evidence>
<evidence type="ECO:0000256" key="1">
    <source>
        <dbReference type="SAM" id="MobiDB-lite"/>
    </source>
</evidence>
<dbReference type="GO" id="GO:0008757">
    <property type="term" value="F:S-adenosylmethionine-dependent methyltransferase activity"/>
    <property type="evidence" value="ECO:0007669"/>
    <property type="project" value="UniProtKB-ARBA"/>
</dbReference>
<organism evidence="2 3">
    <name type="scientific">Tilletia horrida</name>
    <dbReference type="NCBI Taxonomy" id="155126"/>
    <lineage>
        <taxon>Eukaryota</taxon>
        <taxon>Fungi</taxon>
        <taxon>Dikarya</taxon>
        <taxon>Basidiomycota</taxon>
        <taxon>Ustilaginomycotina</taxon>
        <taxon>Exobasidiomycetes</taxon>
        <taxon>Tilletiales</taxon>
        <taxon>Tilletiaceae</taxon>
        <taxon>Tilletia</taxon>
    </lineage>
</organism>
<dbReference type="Proteomes" id="UP001176521">
    <property type="component" value="Unassembled WGS sequence"/>
</dbReference>
<dbReference type="EMBL" id="JAPDMQ010000428">
    <property type="protein sequence ID" value="KAK0524879.1"/>
    <property type="molecule type" value="Genomic_DNA"/>
</dbReference>
<dbReference type="Pfam" id="PF10294">
    <property type="entry name" value="Methyltransf_16"/>
    <property type="match status" value="1"/>
</dbReference>
<dbReference type="SUPFAM" id="SSF53335">
    <property type="entry name" value="S-adenosyl-L-methionine-dependent methyltransferases"/>
    <property type="match status" value="1"/>
</dbReference>
<dbReference type="Gene3D" id="3.40.50.150">
    <property type="entry name" value="Vaccinia Virus protein VP39"/>
    <property type="match status" value="1"/>
</dbReference>
<protein>
    <submittedName>
        <fullName evidence="2">Uncharacterized protein</fullName>
    </submittedName>
</protein>
<name>A0AAN6G8R1_9BASI</name>
<feature type="compositionally biased region" description="Polar residues" evidence="1">
    <location>
        <begin position="317"/>
        <end position="328"/>
    </location>
</feature>
<feature type="region of interest" description="Disordered" evidence="1">
    <location>
        <begin position="310"/>
        <end position="329"/>
    </location>
</feature>
<proteinExistence type="predicted"/>
<dbReference type="PANTHER" id="PTHR14614:SF104">
    <property type="entry name" value="N-METHYLTRANSFERASE, PUTATIVE (AFU_ORTHOLOGUE AFUA_1G17750)-RELATED"/>
    <property type="match status" value="1"/>
</dbReference>
<dbReference type="InterPro" id="IPR029063">
    <property type="entry name" value="SAM-dependent_MTases_sf"/>
</dbReference>
<gene>
    <name evidence="2" type="ORF">OC842_005693</name>
</gene>
<accession>A0AAN6G8R1</accession>
<keyword evidence="3" id="KW-1185">Reference proteome</keyword>